<dbReference type="InterPro" id="IPR002464">
    <property type="entry name" value="DNA/RNA_helicase_DEAH_CS"/>
</dbReference>
<evidence type="ECO:0000259" key="15">
    <source>
        <dbReference type="PROSITE" id="PS51192"/>
    </source>
</evidence>
<evidence type="ECO:0000256" key="8">
    <source>
        <dbReference type="ARBA" id="ARBA00023125"/>
    </source>
</evidence>
<dbReference type="GO" id="GO:0043138">
    <property type="term" value="F:3'-5' DNA helicase activity"/>
    <property type="evidence" value="ECO:0007669"/>
    <property type="project" value="UniProtKB-EC"/>
</dbReference>
<keyword evidence="10" id="KW-0539">Nucleus</keyword>
<keyword evidence="9" id="KW-0413">Isomerase</keyword>
<feature type="domain" description="Helicase C-terminal" evidence="16">
    <location>
        <begin position="737"/>
        <end position="883"/>
    </location>
</feature>
<name>A0A0W4ZDJ8_PNEC8</name>
<evidence type="ECO:0000256" key="10">
    <source>
        <dbReference type="ARBA" id="ARBA00023242"/>
    </source>
</evidence>
<dbReference type="PANTHER" id="PTHR13710:SF153">
    <property type="entry name" value="RECQ-LIKE DNA HELICASE BLM"/>
    <property type="match status" value="1"/>
</dbReference>
<protein>
    <recommendedName>
        <fullName evidence="12">DNA 3'-5' helicase</fullName>
        <ecNumber evidence="12">5.6.2.4</ecNumber>
    </recommendedName>
</protein>
<dbReference type="VEuPathDB" id="FungiDB:T552_02938"/>
<evidence type="ECO:0000256" key="13">
    <source>
        <dbReference type="SAM" id="Coils"/>
    </source>
</evidence>
<keyword evidence="7" id="KW-0067">ATP-binding</keyword>
<dbReference type="InterPro" id="IPR011545">
    <property type="entry name" value="DEAD/DEAH_box_helicase_dom"/>
</dbReference>
<evidence type="ECO:0000256" key="9">
    <source>
        <dbReference type="ARBA" id="ARBA00023235"/>
    </source>
</evidence>
<dbReference type="InterPro" id="IPR027417">
    <property type="entry name" value="P-loop_NTPase"/>
</dbReference>
<keyword evidence="8" id="KW-0238">DNA-binding</keyword>
<dbReference type="InterPro" id="IPR018982">
    <property type="entry name" value="RQC_domain"/>
</dbReference>
<dbReference type="InterPro" id="IPR036390">
    <property type="entry name" value="WH_DNA-bd_sf"/>
</dbReference>
<dbReference type="Proteomes" id="UP000054454">
    <property type="component" value="Unassembled WGS sequence"/>
</dbReference>
<sequence>MGFQKVKNNIDIYLKWFYEEKPHIPNQCIRKEIEDKNKFFQNYQNIETQTLYGSQRVIPGPGLLDQSFPVKKGQGSETAPSFDVKYSPELFSDFENSDENSFISNINQKSSEDFQSNLLIDLTCFGDEDRKSDDNSKRKVDFIHVHDRKRCKSSNNFEKMRSEVIDGDCKHDSYNDPEMLTADSQKMDIESDKLLKEYSYVVLDSEFSSDSLIDDSELTQIDISKGESLVSLTYNDLLFLLDIHEKLNLAHKNEKDVLERLLKIPSDSPTSLKNKSALLKERKEIKRRILELENTIEQKKTRKVFNVNHKMQKRLEKLDDHLSYSPSLKDEKSVNLSKKSVNGNLEASVCKFQECDLFSQNSDNFDESACLFTDSLENKQNLVKSPITVDSFHDSLSSDIIYDTYADDFNEFHNSQSDIFHENNFDKNTETNSVFDSNNQELFQKTSNSVSNFSSEGFVASRQHDTVFTKESYPVQNKVSLNQASTHKKSVLSENMPLVLGTNISYPWSKDVFMVLKNVFRLKEFRSNQLEAINTTLSGKDLFLLMPTGGGKSLCYQLPSLIDSGKTKGLTLVISPLISLMQDQVEHLLSININSALINGETPASKRKEVMKILYSDNMFLKLLYVTPEFLIRNNSFGKVLDHIYSRNNFARVVVDEAHCISQWGHDFRPDYKQLGQIKQKYYTVPFIALTATANEIVKKDVIHNLNINNCVVLSQSFNRPNIYYNVAFRDTSVYSQVRDIIMSNYAGKSGIIYCFSRKNCEDTARKLREKYQMKIHHYHAGMTNKERSQIQRDWKAGKYHIIVATIAFGMGIDKSDVRFVIHLFLPKSLEGYYQETGRAGRDGNIAQCWLFYSYKDKAKLERMIDKGYASWSQKNRQKASLHLVLQFCENKIDCRRKQLLAYFNEKFSEKECNQTCDNCREGSFVVKKDMFHMGKEIVKIVLAVQENKFTALQCINIFRGIKSNKVINLGYEALPSFGSGSSLSRLDAERLFHVLISYDIIKEVSDVTEMGFVVTYVKIGRNGMSFLNGNEALIMSFKPSVDSDSSNKTFPQKQETIKLISNMSSVRQLKMNRKKTDKKSSKIIPICNAQKNRFENFKAKINTSSTHLLNKMSLVLNPYESDVLKRCYQEMCQLRDNTANEQGISPASILSDRELLNIATKLSKNLESITLQSDDKTFHARFENWGHYFIDILDKYIKEKEENLRGIEFS</sequence>
<dbReference type="SMART" id="SM00341">
    <property type="entry name" value="HRDC"/>
    <property type="match status" value="1"/>
</dbReference>
<dbReference type="AlphaFoldDB" id="A0A0W4ZDJ8"/>
<dbReference type="InterPro" id="IPR032284">
    <property type="entry name" value="RecQ_Zn-bd"/>
</dbReference>
<dbReference type="InterPro" id="IPR002121">
    <property type="entry name" value="HRDC_dom"/>
</dbReference>
<dbReference type="FunFam" id="3.40.50.300:FF:000296">
    <property type="entry name" value="ATP-dependent DNA helicase RecQ"/>
    <property type="match status" value="1"/>
</dbReference>
<dbReference type="EC" id="5.6.2.4" evidence="12"/>
<comment type="similarity">
    <text evidence="3">Belongs to the helicase family. RecQ subfamily.</text>
</comment>
<dbReference type="NCBIfam" id="TIGR00614">
    <property type="entry name" value="recQ_fam"/>
    <property type="match status" value="1"/>
</dbReference>
<dbReference type="EMBL" id="LFVZ01000013">
    <property type="protein sequence ID" value="KTW26459.1"/>
    <property type="molecule type" value="Genomic_DNA"/>
</dbReference>
<dbReference type="GeneID" id="28937665"/>
<dbReference type="GO" id="GO:0003677">
    <property type="term" value="F:DNA binding"/>
    <property type="evidence" value="ECO:0007669"/>
    <property type="project" value="UniProtKB-KW"/>
</dbReference>
<comment type="caution">
    <text evidence="17">The sequence shown here is derived from an EMBL/GenBank/DDBJ whole genome shotgun (WGS) entry which is preliminary data.</text>
</comment>
<evidence type="ECO:0000256" key="2">
    <source>
        <dbReference type="ARBA" id="ARBA00004123"/>
    </source>
</evidence>
<dbReference type="Gene3D" id="1.10.10.10">
    <property type="entry name" value="Winged helix-like DNA-binding domain superfamily/Winged helix DNA-binding domain"/>
    <property type="match status" value="1"/>
</dbReference>
<evidence type="ECO:0000256" key="3">
    <source>
        <dbReference type="ARBA" id="ARBA00005446"/>
    </source>
</evidence>
<evidence type="ECO:0000259" key="16">
    <source>
        <dbReference type="PROSITE" id="PS51194"/>
    </source>
</evidence>
<gene>
    <name evidence="17" type="ORF">T552_02938</name>
</gene>
<evidence type="ECO:0000313" key="18">
    <source>
        <dbReference type="Proteomes" id="UP000054454"/>
    </source>
</evidence>
<dbReference type="Pfam" id="PF00271">
    <property type="entry name" value="Helicase_C"/>
    <property type="match status" value="1"/>
</dbReference>
<accession>A0A0W4ZDJ8</accession>
<dbReference type="Pfam" id="PF09382">
    <property type="entry name" value="RQC"/>
    <property type="match status" value="1"/>
</dbReference>
<dbReference type="OrthoDB" id="10261556at2759"/>
<dbReference type="GO" id="GO:0005524">
    <property type="term" value="F:ATP binding"/>
    <property type="evidence" value="ECO:0007669"/>
    <property type="project" value="UniProtKB-KW"/>
</dbReference>
<feature type="domain" description="Helicase ATP-binding" evidence="15">
    <location>
        <begin position="533"/>
        <end position="712"/>
    </location>
</feature>
<reference evidence="18" key="1">
    <citation type="journal article" date="2016" name="Nat. Commun.">
        <title>Genome analysis of three Pneumocystis species reveals adaptation mechanisms to life exclusively in mammalian hosts.</title>
        <authorList>
            <person name="Ma L."/>
            <person name="Chen Z."/>
            <person name="Huang D.W."/>
            <person name="Kutty G."/>
            <person name="Ishihara M."/>
            <person name="Wang H."/>
            <person name="Abouelleil A."/>
            <person name="Bishop L."/>
            <person name="Davey E."/>
            <person name="Deng R."/>
            <person name="Deng X."/>
            <person name="Fan L."/>
            <person name="Fantoni G."/>
            <person name="Fitzgerald M."/>
            <person name="Gogineni E."/>
            <person name="Goldberg J.M."/>
            <person name="Handley G."/>
            <person name="Hu X."/>
            <person name="Huber C."/>
            <person name="Jiao X."/>
            <person name="Jones K."/>
            <person name="Levin J.Z."/>
            <person name="Liu Y."/>
            <person name="Macdonald P."/>
            <person name="Melnikov A."/>
            <person name="Raley C."/>
            <person name="Sassi M."/>
            <person name="Sherman B.T."/>
            <person name="Song X."/>
            <person name="Sykes S."/>
            <person name="Tran B."/>
            <person name="Walsh L."/>
            <person name="Xia Y."/>
            <person name="Yang J."/>
            <person name="Young S."/>
            <person name="Zeng Q."/>
            <person name="Zheng X."/>
            <person name="Stephens R."/>
            <person name="Nusbaum C."/>
            <person name="Birren B.W."/>
            <person name="Azadi P."/>
            <person name="Lempicki R.A."/>
            <person name="Cuomo C.A."/>
            <person name="Kovacs J.A."/>
        </authorList>
    </citation>
    <scope>NUCLEOTIDE SEQUENCE [LARGE SCALE GENOMIC DNA]</scope>
    <source>
        <strain evidence="18">B80</strain>
    </source>
</reference>
<dbReference type="GO" id="GO:0006260">
    <property type="term" value="P:DNA replication"/>
    <property type="evidence" value="ECO:0007669"/>
    <property type="project" value="InterPro"/>
</dbReference>
<dbReference type="SUPFAM" id="SSF46785">
    <property type="entry name" value="Winged helix' DNA-binding domain"/>
    <property type="match status" value="1"/>
</dbReference>
<dbReference type="GO" id="GO:0009378">
    <property type="term" value="F:four-way junction helicase activity"/>
    <property type="evidence" value="ECO:0007669"/>
    <property type="project" value="TreeGrafter"/>
</dbReference>
<dbReference type="SMART" id="SM00490">
    <property type="entry name" value="HELICc"/>
    <property type="match status" value="1"/>
</dbReference>
<evidence type="ECO:0000256" key="1">
    <source>
        <dbReference type="ARBA" id="ARBA00001947"/>
    </source>
</evidence>
<dbReference type="RefSeq" id="XP_018224907.1">
    <property type="nucleotide sequence ID" value="XM_018371462.1"/>
</dbReference>
<dbReference type="SMART" id="SM00487">
    <property type="entry name" value="DEXDc"/>
    <property type="match status" value="1"/>
</dbReference>
<dbReference type="InterPro" id="IPR001650">
    <property type="entry name" value="Helicase_C-like"/>
</dbReference>
<dbReference type="Pfam" id="PF00570">
    <property type="entry name" value="HRDC"/>
    <property type="match status" value="1"/>
</dbReference>
<dbReference type="Pfam" id="PF16124">
    <property type="entry name" value="RecQ_Zn_bind"/>
    <property type="match status" value="1"/>
</dbReference>
<dbReference type="GO" id="GO:0000724">
    <property type="term" value="P:double-strand break repair via homologous recombination"/>
    <property type="evidence" value="ECO:0007669"/>
    <property type="project" value="TreeGrafter"/>
</dbReference>
<keyword evidence="18" id="KW-1185">Reference proteome</keyword>
<evidence type="ECO:0000256" key="7">
    <source>
        <dbReference type="ARBA" id="ARBA00022840"/>
    </source>
</evidence>
<dbReference type="Gene3D" id="3.40.50.300">
    <property type="entry name" value="P-loop containing nucleotide triphosphate hydrolases"/>
    <property type="match status" value="2"/>
</dbReference>
<dbReference type="Pfam" id="PF00270">
    <property type="entry name" value="DEAD"/>
    <property type="match status" value="1"/>
</dbReference>
<comment type="subcellular location">
    <subcellularLocation>
        <location evidence="2">Nucleus</location>
    </subcellularLocation>
</comment>
<comment type="cofactor">
    <cofactor evidence="1">
        <name>Zn(2+)</name>
        <dbReference type="ChEBI" id="CHEBI:29105"/>
    </cofactor>
</comment>
<dbReference type="InterPro" id="IPR004589">
    <property type="entry name" value="DNA_helicase_ATP-dep_RecQ"/>
</dbReference>
<keyword evidence="13" id="KW-0175">Coiled coil</keyword>
<evidence type="ECO:0000256" key="6">
    <source>
        <dbReference type="ARBA" id="ARBA00022806"/>
    </source>
</evidence>
<dbReference type="InterPro" id="IPR044876">
    <property type="entry name" value="HRDC_dom_sf"/>
</dbReference>
<comment type="catalytic activity">
    <reaction evidence="11">
        <text>Couples ATP hydrolysis with the unwinding of duplex DNA by translocating in the 3'-5' direction.</text>
        <dbReference type="EC" id="5.6.2.4"/>
    </reaction>
</comment>
<keyword evidence="6" id="KW-0347">Helicase</keyword>
<dbReference type="PANTHER" id="PTHR13710">
    <property type="entry name" value="DNA HELICASE RECQ FAMILY MEMBER"/>
    <property type="match status" value="1"/>
</dbReference>
<keyword evidence="5" id="KW-0378">Hydrolase</keyword>
<dbReference type="PROSITE" id="PS50967">
    <property type="entry name" value="HRDC"/>
    <property type="match status" value="1"/>
</dbReference>
<evidence type="ECO:0000256" key="12">
    <source>
        <dbReference type="ARBA" id="ARBA00034808"/>
    </source>
</evidence>
<dbReference type="CDD" id="cd18794">
    <property type="entry name" value="SF2_C_RecQ"/>
    <property type="match status" value="1"/>
</dbReference>
<proteinExistence type="inferred from homology"/>
<organism evidence="17 18">
    <name type="scientific">Pneumocystis carinii (strain B80)</name>
    <name type="common">Rat pneumocystis pneumonia agent</name>
    <name type="synonym">Pneumocystis carinii f. sp. carinii</name>
    <dbReference type="NCBI Taxonomy" id="1408658"/>
    <lineage>
        <taxon>Eukaryota</taxon>
        <taxon>Fungi</taxon>
        <taxon>Dikarya</taxon>
        <taxon>Ascomycota</taxon>
        <taxon>Taphrinomycotina</taxon>
        <taxon>Pneumocystomycetes</taxon>
        <taxon>Pneumocystaceae</taxon>
        <taxon>Pneumocystis</taxon>
    </lineage>
</organism>
<dbReference type="FunFam" id="3.40.50.300:FF:001975">
    <property type="entry name" value="ATP-dependent DNA helicase"/>
    <property type="match status" value="1"/>
</dbReference>
<evidence type="ECO:0000313" key="17">
    <source>
        <dbReference type="EMBL" id="KTW26459.1"/>
    </source>
</evidence>
<dbReference type="GO" id="GO:0005737">
    <property type="term" value="C:cytoplasm"/>
    <property type="evidence" value="ECO:0007669"/>
    <property type="project" value="TreeGrafter"/>
</dbReference>
<evidence type="ECO:0000256" key="5">
    <source>
        <dbReference type="ARBA" id="ARBA00022801"/>
    </source>
</evidence>
<dbReference type="GO" id="GO:0005634">
    <property type="term" value="C:nucleus"/>
    <property type="evidence" value="ECO:0007669"/>
    <property type="project" value="UniProtKB-SubCell"/>
</dbReference>
<dbReference type="PROSITE" id="PS00690">
    <property type="entry name" value="DEAH_ATP_HELICASE"/>
    <property type="match status" value="1"/>
</dbReference>
<dbReference type="SUPFAM" id="SSF52540">
    <property type="entry name" value="P-loop containing nucleoside triphosphate hydrolases"/>
    <property type="match status" value="1"/>
</dbReference>
<feature type="domain" description="HRDC" evidence="14">
    <location>
        <begin position="1122"/>
        <end position="1204"/>
    </location>
</feature>
<dbReference type="Gene3D" id="1.10.150.80">
    <property type="entry name" value="HRDC domain"/>
    <property type="match status" value="1"/>
</dbReference>
<dbReference type="InterPro" id="IPR010997">
    <property type="entry name" value="HRDC-like_sf"/>
</dbReference>
<dbReference type="InterPro" id="IPR014001">
    <property type="entry name" value="Helicase_ATP-bd"/>
</dbReference>
<dbReference type="SMART" id="SM00956">
    <property type="entry name" value="RQC"/>
    <property type="match status" value="1"/>
</dbReference>
<dbReference type="PROSITE" id="PS51194">
    <property type="entry name" value="HELICASE_CTER"/>
    <property type="match status" value="1"/>
</dbReference>
<feature type="coiled-coil region" evidence="13">
    <location>
        <begin position="275"/>
        <end position="302"/>
    </location>
</feature>
<dbReference type="GO" id="GO:0005694">
    <property type="term" value="C:chromosome"/>
    <property type="evidence" value="ECO:0007669"/>
    <property type="project" value="TreeGrafter"/>
</dbReference>
<evidence type="ECO:0000259" key="14">
    <source>
        <dbReference type="PROSITE" id="PS50967"/>
    </source>
</evidence>
<dbReference type="PROSITE" id="PS51192">
    <property type="entry name" value="HELICASE_ATP_BIND_1"/>
    <property type="match status" value="1"/>
</dbReference>
<dbReference type="CDD" id="cd17920">
    <property type="entry name" value="DEXHc_RecQ"/>
    <property type="match status" value="1"/>
</dbReference>
<dbReference type="GO" id="GO:0016787">
    <property type="term" value="F:hydrolase activity"/>
    <property type="evidence" value="ECO:0007669"/>
    <property type="project" value="UniProtKB-KW"/>
</dbReference>
<evidence type="ECO:0000256" key="11">
    <source>
        <dbReference type="ARBA" id="ARBA00034617"/>
    </source>
</evidence>
<evidence type="ECO:0000256" key="4">
    <source>
        <dbReference type="ARBA" id="ARBA00022741"/>
    </source>
</evidence>
<dbReference type="InterPro" id="IPR036388">
    <property type="entry name" value="WH-like_DNA-bd_sf"/>
</dbReference>
<dbReference type="SUPFAM" id="SSF47819">
    <property type="entry name" value="HRDC-like"/>
    <property type="match status" value="1"/>
</dbReference>
<keyword evidence="4" id="KW-0547">Nucleotide-binding</keyword>